<dbReference type="GO" id="GO:0015074">
    <property type="term" value="P:DNA integration"/>
    <property type="evidence" value="ECO:0007669"/>
    <property type="project" value="InterPro"/>
</dbReference>
<evidence type="ECO:0000259" key="3">
    <source>
        <dbReference type="PROSITE" id="PS50994"/>
    </source>
</evidence>
<dbReference type="GO" id="GO:0008233">
    <property type="term" value="F:peptidase activity"/>
    <property type="evidence" value="ECO:0007669"/>
    <property type="project" value="UniProtKB-KW"/>
</dbReference>
<dbReference type="PROSITE" id="PS50994">
    <property type="entry name" value="INTEGRASE"/>
    <property type="match status" value="1"/>
</dbReference>
<dbReference type="InterPro" id="IPR054722">
    <property type="entry name" value="PolX-like_BBD"/>
</dbReference>
<dbReference type="SUPFAM" id="SSF53098">
    <property type="entry name" value="Ribonuclease H-like"/>
    <property type="match status" value="1"/>
</dbReference>
<dbReference type="AlphaFoldDB" id="A0A371GRW4"/>
<dbReference type="InterPro" id="IPR001584">
    <property type="entry name" value="Integrase_cat-core"/>
</dbReference>
<evidence type="ECO:0000256" key="1">
    <source>
        <dbReference type="ARBA" id="ARBA00022670"/>
    </source>
</evidence>
<dbReference type="GO" id="GO:0003676">
    <property type="term" value="F:nucleic acid binding"/>
    <property type="evidence" value="ECO:0007669"/>
    <property type="project" value="InterPro"/>
</dbReference>
<feature type="compositionally biased region" description="Basic and acidic residues" evidence="2">
    <location>
        <begin position="257"/>
        <end position="271"/>
    </location>
</feature>
<feature type="compositionally biased region" description="Basic residues" evidence="2">
    <location>
        <begin position="240"/>
        <end position="256"/>
    </location>
</feature>
<protein>
    <recommendedName>
        <fullName evidence="3">Integrase catalytic domain-containing protein</fullName>
    </recommendedName>
</protein>
<evidence type="ECO:0000256" key="2">
    <source>
        <dbReference type="SAM" id="MobiDB-lite"/>
    </source>
</evidence>
<evidence type="ECO:0000313" key="5">
    <source>
        <dbReference type="Proteomes" id="UP000257109"/>
    </source>
</evidence>
<feature type="region of interest" description="Disordered" evidence="2">
    <location>
        <begin position="218"/>
        <end position="278"/>
    </location>
</feature>
<evidence type="ECO:0000313" key="4">
    <source>
        <dbReference type="EMBL" id="RDX93292.1"/>
    </source>
</evidence>
<keyword evidence="5" id="KW-1185">Reference proteome</keyword>
<feature type="non-terminal residue" evidence="4">
    <location>
        <position position="1"/>
    </location>
</feature>
<proteinExistence type="predicted"/>
<sequence>MVDNASKTSCSKALNATHEPTCTGGPKQHLWDTQFLGSIKSEAHDTVRNYASDWRGIRSIDFSEEVFEVREGISCVASTSESGRPSGMVSKRNEERPLRESGPLALRRRLWLYSVLTKRKNMQVVGALDSVLKRSFYRETGECINGGCTSLLDHLNEFQGIIDQMSGMDIKFEDEILGLLLLNYLPEFYDTFKVSITNSVPNGIVSLQMIKGSVLNKKMRRKAQDSSSQSEVLVTENKGRNQKKERKKSRSKSKSRYKNENKGKKDKSKEKDDDDDDDHVTSAIGDNLVILRDFKLVNLISDESMWIIDSDDTLHVTLRKEFLTSYTLGGFGVLKMGNNGVIKVIDVGDVFLQTNIGMQLWPRGVKHAPNVRFNLISVHMLDDSGYDNHFGYGKWKHTIGNLVMIRGEKISKLYWTKALVAKDSVNVMDKEASLWHRRLSHISEKVLNCLAKKDMLPGLKNAELEKCSHYMAGKQTRVSFKKHPPSRKSELLELVHSNVCGPLKVKSFSGALYFVTFIDDCSRKLWVYTLKSNDQVLENFKHFQALVERQPGKKVKCIRSDNGDEYCGPFDVYCKQKGIRHEKTHPKTPQLNGLVERMNRTLIERDRCMLSEASPVVALTIEVPNKIWFGKDVKMSDLVEKKLFKSRDVQFIEDQTIEDIDKSTLEKDNNLSEIDPV</sequence>
<organism evidence="4 5">
    <name type="scientific">Mucuna pruriens</name>
    <name type="common">Velvet bean</name>
    <name type="synonym">Dolichos pruriens</name>
    <dbReference type="NCBI Taxonomy" id="157652"/>
    <lineage>
        <taxon>Eukaryota</taxon>
        <taxon>Viridiplantae</taxon>
        <taxon>Streptophyta</taxon>
        <taxon>Embryophyta</taxon>
        <taxon>Tracheophyta</taxon>
        <taxon>Spermatophyta</taxon>
        <taxon>Magnoliopsida</taxon>
        <taxon>eudicotyledons</taxon>
        <taxon>Gunneridae</taxon>
        <taxon>Pentapetalae</taxon>
        <taxon>rosids</taxon>
        <taxon>fabids</taxon>
        <taxon>Fabales</taxon>
        <taxon>Fabaceae</taxon>
        <taxon>Papilionoideae</taxon>
        <taxon>50 kb inversion clade</taxon>
        <taxon>NPAAA clade</taxon>
        <taxon>indigoferoid/millettioid clade</taxon>
        <taxon>Phaseoleae</taxon>
        <taxon>Mucuna</taxon>
    </lineage>
</organism>
<dbReference type="Pfam" id="PF22936">
    <property type="entry name" value="Pol_BBD"/>
    <property type="match status" value="1"/>
</dbReference>
<dbReference type="Pfam" id="PF00665">
    <property type="entry name" value="rve"/>
    <property type="match status" value="1"/>
</dbReference>
<dbReference type="PANTHER" id="PTHR42648:SF28">
    <property type="entry name" value="TRANSPOSON-ENCODED PROTEIN WITH RIBONUCLEASE H-LIKE AND RETROVIRUS ZINC FINGER-LIKE DOMAINS"/>
    <property type="match status" value="1"/>
</dbReference>
<dbReference type="Gene3D" id="3.30.420.10">
    <property type="entry name" value="Ribonuclease H-like superfamily/Ribonuclease H"/>
    <property type="match status" value="1"/>
</dbReference>
<accession>A0A371GRW4</accession>
<keyword evidence="1" id="KW-0378">Hydrolase</keyword>
<dbReference type="InterPro" id="IPR039537">
    <property type="entry name" value="Retrotran_Ty1/copia-like"/>
</dbReference>
<dbReference type="InterPro" id="IPR012337">
    <property type="entry name" value="RNaseH-like_sf"/>
</dbReference>
<name>A0A371GRW4_MUCPR</name>
<dbReference type="InterPro" id="IPR036397">
    <property type="entry name" value="RNaseH_sf"/>
</dbReference>
<dbReference type="PANTHER" id="PTHR42648">
    <property type="entry name" value="TRANSPOSASE, PUTATIVE-RELATED"/>
    <property type="match status" value="1"/>
</dbReference>
<dbReference type="GO" id="GO:0006508">
    <property type="term" value="P:proteolysis"/>
    <property type="evidence" value="ECO:0007669"/>
    <property type="project" value="UniProtKB-KW"/>
</dbReference>
<dbReference type="Pfam" id="PF14223">
    <property type="entry name" value="Retrotran_gag_2"/>
    <property type="match status" value="1"/>
</dbReference>
<dbReference type="EMBL" id="QJKJ01004647">
    <property type="protein sequence ID" value="RDX93292.1"/>
    <property type="molecule type" value="Genomic_DNA"/>
</dbReference>
<dbReference type="Proteomes" id="UP000257109">
    <property type="component" value="Unassembled WGS sequence"/>
</dbReference>
<comment type="caution">
    <text evidence="4">The sequence shown here is derived from an EMBL/GenBank/DDBJ whole genome shotgun (WGS) entry which is preliminary data.</text>
</comment>
<reference evidence="4" key="1">
    <citation type="submission" date="2018-05" db="EMBL/GenBank/DDBJ databases">
        <title>Draft genome of Mucuna pruriens seed.</title>
        <authorList>
            <person name="Nnadi N.E."/>
            <person name="Vos R."/>
            <person name="Hasami M.H."/>
            <person name="Devisetty U.K."/>
            <person name="Aguiy J.C."/>
        </authorList>
    </citation>
    <scope>NUCLEOTIDE SEQUENCE [LARGE SCALE GENOMIC DNA]</scope>
    <source>
        <strain evidence="4">JCA_2017</strain>
    </source>
</reference>
<gene>
    <name evidence="4" type="ORF">CR513_24461</name>
</gene>
<feature type="domain" description="Integrase catalytic" evidence="3">
    <location>
        <begin position="481"/>
        <end position="604"/>
    </location>
</feature>
<keyword evidence="1" id="KW-0645">Protease</keyword>
<dbReference type="OrthoDB" id="1746206at2759"/>
<dbReference type="Pfam" id="PF13976">
    <property type="entry name" value="gag_pre-integrs"/>
    <property type="match status" value="1"/>
</dbReference>
<dbReference type="InterPro" id="IPR025724">
    <property type="entry name" value="GAG-pre-integrase_dom"/>
</dbReference>